<dbReference type="RefSeq" id="WP_093118035.1">
    <property type="nucleotide sequence ID" value="NZ_FNWJ01000002.1"/>
</dbReference>
<dbReference type="CDD" id="cd02947">
    <property type="entry name" value="TRX_family"/>
    <property type="match status" value="1"/>
</dbReference>
<evidence type="ECO:0000256" key="4">
    <source>
        <dbReference type="ARBA" id="ARBA00023157"/>
    </source>
</evidence>
<dbReference type="GO" id="GO:0015035">
    <property type="term" value="F:protein-disulfide reductase activity"/>
    <property type="evidence" value="ECO:0007669"/>
    <property type="project" value="UniProtKB-ARBA"/>
</dbReference>
<dbReference type="InterPro" id="IPR036249">
    <property type="entry name" value="Thioredoxin-like_sf"/>
</dbReference>
<dbReference type="Pfam" id="PF14559">
    <property type="entry name" value="TPR_19"/>
    <property type="match status" value="1"/>
</dbReference>
<proteinExistence type="inferred from homology"/>
<dbReference type="STRING" id="29539.SAMN02745716_1644"/>
<dbReference type="EMBL" id="FNWJ01000002">
    <property type="protein sequence ID" value="SEH14475.1"/>
    <property type="molecule type" value="Genomic_DNA"/>
</dbReference>
<keyword evidence="9" id="KW-1185">Reference proteome</keyword>
<dbReference type="PROSITE" id="PS00194">
    <property type="entry name" value="THIOREDOXIN_1"/>
    <property type="match status" value="1"/>
</dbReference>
<dbReference type="SUPFAM" id="SSF48452">
    <property type="entry name" value="TPR-like"/>
    <property type="match status" value="1"/>
</dbReference>
<keyword evidence="3" id="KW-0249">Electron transport</keyword>
<dbReference type="GO" id="GO:0005829">
    <property type="term" value="C:cytosol"/>
    <property type="evidence" value="ECO:0007669"/>
    <property type="project" value="TreeGrafter"/>
</dbReference>
<reference evidence="9" key="1">
    <citation type="submission" date="2016-10" db="EMBL/GenBank/DDBJ databases">
        <authorList>
            <person name="Varghese N."/>
            <person name="Submissions S."/>
        </authorList>
    </citation>
    <scope>NUCLEOTIDE SEQUENCE [LARGE SCALE GENOMIC DNA]</scope>
    <source>
        <strain evidence="9">ATCC 35263</strain>
    </source>
</reference>
<gene>
    <name evidence="8" type="ORF">SAMN02745716_1644</name>
</gene>
<dbReference type="PRINTS" id="PR00421">
    <property type="entry name" value="THIOREDOXIN"/>
</dbReference>
<feature type="region of interest" description="Disordered" evidence="6">
    <location>
        <begin position="1"/>
        <end position="22"/>
    </location>
</feature>
<evidence type="ECO:0000313" key="9">
    <source>
        <dbReference type="Proteomes" id="UP000222056"/>
    </source>
</evidence>
<dbReference type="GO" id="GO:0006950">
    <property type="term" value="P:response to stress"/>
    <property type="evidence" value="ECO:0007669"/>
    <property type="project" value="UniProtKB-ARBA"/>
</dbReference>
<keyword evidence="2" id="KW-0813">Transport</keyword>
<dbReference type="InterPro" id="IPR011990">
    <property type="entry name" value="TPR-like_helical_dom_sf"/>
</dbReference>
<protein>
    <submittedName>
        <fullName evidence="8">Thioredoxin</fullName>
    </submittedName>
</protein>
<evidence type="ECO:0000256" key="6">
    <source>
        <dbReference type="SAM" id="MobiDB-lite"/>
    </source>
</evidence>
<evidence type="ECO:0000256" key="3">
    <source>
        <dbReference type="ARBA" id="ARBA00022982"/>
    </source>
</evidence>
<dbReference type="PROSITE" id="PS51352">
    <property type="entry name" value="THIOREDOXIN_2"/>
    <property type="match status" value="1"/>
</dbReference>
<evidence type="ECO:0000256" key="5">
    <source>
        <dbReference type="ARBA" id="ARBA00023284"/>
    </source>
</evidence>
<keyword evidence="4" id="KW-1015">Disulfide bond</keyword>
<dbReference type="GO" id="GO:0045454">
    <property type="term" value="P:cell redox homeostasis"/>
    <property type="evidence" value="ECO:0007669"/>
    <property type="project" value="TreeGrafter"/>
</dbReference>
<dbReference type="Pfam" id="PF00085">
    <property type="entry name" value="Thioredoxin"/>
    <property type="match status" value="1"/>
</dbReference>
<evidence type="ECO:0000256" key="1">
    <source>
        <dbReference type="ARBA" id="ARBA00008987"/>
    </source>
</evidence>
<dbReference type="SUPFAM" id="SSF52833">
    <property type="entry name" value="Thioredoxin-like"/>
    <property type="match status" value="1"/>
</dbReference>
<dbReference type="AlphaFoldDB" id="A0A1H6FXJ9"/>
<dbReference type="OrthoDB" id="5181746at2"/>
<accession>A0A1H6FXJ9</accession>
<keyword evidence="5" id="KW-0676">Redox-active center</keyword>
<organism evidence="8 9">
    <name type="scientific">Thermoleophilum album</name>
    <dbReference type="NCBI Taxonomy" id="29539"/>
    <lineage>
        <taxon>Bacteria</taxon>
        <taxon>Bacillati</taxon>
        <taxon>Actinomycetota</taxon>
        <taxon>Thermoleophilia</taxon>
        <taxon>Thermoleophilales</taxon>
        <taxon>Thermoleophilaceae</taxon>
        <taxon>Thermoleophilum</taxon>
    </lineage>
</organism>
<feature type="domain" description="Thioredoxin" evidence="7">
    <location>
        <begin position="12"/>
        <end position="133"/>
    </location>
</feature>
<dbReference type="Proteomes" id="UP000222056">
    <property type="component" value="Unassembled WGS sequence"/>
</dbReference>
<dbReference type="Gene3D" id="3.40.30.10">
    <property type="entry name" value="Glutaredoxin"/>
    <property type="match status" value="1"/>
</dbReference>
<dbReference type="PANTHER" id="PTHR45663">
    <property type="entry name" value="GEO12009P1"/>
    <property type="match status" value="1"/>
</dbReference>
<dbReference type="InterPro" id="IPR017937">
    <property type="entry name" value="Thioredoxin_CS"/>
</dbReference>
<comment type="similarity">
    <text evidence="1">Belongs to the thioredoxin family.</text>
</comment>
<evidence type="ECO:0000256" key="2">
    <source>
        <dbReference type="ARBA" id="ARBA00022448"/>
    </source>
</evidence>
<dbReference type="Pfam" id="PF14561">
    <property type="entry name" value="TPR_20"/>
    <property type="match status" value="1"/>
</dbReference>
<dbReference type="PANTHER" id="PTHR45663:SF11">
    <property type="entry name" value="GEO12009P1"/>
    <property type="match status" value="1"/>
</dbReference>
<dbReference type="InterPro" id="IPR013766">
    <property type="entry name" value="Thioredoxin_domain"/>
</dbReference>
<evidence type="ECO:0000259" key="7">
    <source>
        <dbReference type="PROSITE" id="PS51352"/>
    </source>
</evidence>
<sequence length="281" mass="30723">MAGETEHSSTATRLASAAPEHDARPPIVDVDAATFERVVVEGSKERPVVVDFWADWCAPCRMLAPVLERAVLERGGRVLLAKVDVDRNPTLAARYGVRGIPAVKAFRDGRVVAEFTGAQPPAQVAAFLDSLLPSEADELAAIAARERDEAKLERALELDPRNPVARRELARLRIEQGRLEEAAALLREVSGDFVADGLAARVELLQAGDQQLVKRLRSALSLLAEGRTREALEALEALLRDTADPVARDRLRRVIVGVFNELGQTHPLATEFRRRLASLLS</sequence>
<dbReference type="FunFam" id="3.40.30.10:FF:000001">
    <property type="entry name" value="Thioredoxin"/>
    <property type="match status" value="1"/>
</dbReference>
<dbReference type="Gene3D" id="1.25.40.10">
    <property type="entry name" value="Tetratricopeptide repeat domain"/>
    <property type="match status" value="2"/>
</dbReference>
<name>A0A1H6FXJ9_THEAL</name>
<evidence type="ECO:0000313" key="8">
    <source>
        <dbReference type="EMBL" id="SEH14475.1"/>
    </source>
</evidence>